<name>A0A9D1LBD3_9FIRM</name>
<protein>
    <submittedName>
        <fullName evidence="1">P22 coat protein</fullName>
    </submittedName>
</protein>
<dbReference type="AlphaFoldDB" id="A0A9D1LBD3"/>
<proteinExistence type="predicted"/>
<keyword evidence="1" id="KW-0167">Capsid protein</keyword>
<sequence length="371" mass="39880">MANRFITLKEIAREALPRLMDNLVFPGLTHRDFSEDFHGFGDTIQVRKPVALTASDFDENEGVNYQDMVEDTVEVTLDHLATVDARASAIETATSLDDLNRVFIIPAAAALAEKINSDGLKLYKDVYGFVGTAGTTPSSLKDISAARRQLNLQKAPNYGRCAIWDAEADAKLAELDALVNAEKAGSTLALREGSIGRVYGMDHYMSQGVCRHETGITAAEAVKVNGQVEAGATTLSIDGTTLTGKLVKGDLIQIGEGMFTVTEDSVQAASNAIAGVSVSPALPAIADDTEVTLVGDHTANLAFHPMAFAYVTRPLVNPDGQGVESYVTSFNGISLRVTRGYDQQYKRSIYSMDVLYGFKTVYPELAVRVLG</sequence>
<evidence type="ECO:0000313" key="2">
    <source>
        <dbReference type="Proteomes" id="UP000824072"/>
    </source>
</evidence>
<evidence type="ECO:0000313" key="1">
    <source>
        <dbReference type="EMBL" id="HIU33265.1"/>
    </source>
</evidence>
<gene>
    <name evidence="1" type="ORF">IAB02_01755</name>
</gene>
<reference evidence="1" key="2">
    <citation type="journal article" date="2021" name="PeerJ">
        <title>Extensive microbial diversity within the chicken gut microbiome revealed by metagenomics and culture.</title>
        <authorList>
            <person name="Gilroy R."/>
            <person name="Ravi A."/>
            <person name="Getino M."/>
            <person name="Pursley I."/>
            <person name="Horton D.L."/>
            <person name="Alikhan N.F."/>
            <person name="Baker D."/>
            <person name="Gharbi K."/>
            <person name="Hall N."/>
            <person name="Watson M."/>
            <person name="Adriaenssens E.M."/>
            <person name="Foster-Nyarko E."/>
            <person name="Jarju S."/>
            <person name="Secka A."/>
            <person name="Antonio M."/>
            <person name="Oren A."/>
            <person name="Chaudhuri R.R."/>
            <person name="La Ragione R."/>
            <person name="Hildebrand F."/>
            <person name="Pallen M.J."/>
        </authorList>
    </citation>
    <scope>NUCLEOTIDE SEQUENCE</scope>
    <source>
        <strain evidence="1">ChiHcec3-11533</strain>
    </source>
</reference>
<dbReference type="Proteomes" id="UP000824072">
    <property type="component" value="Unassembled WGS sequence"/>
</dbReference>
<comment type="caution">
    <text evidence="1">The sequence shown here is derived from an EMBL/GenBank/DDBJ whole genome shotgun (WGS) entry which is preliminary data.</text>
</comment>
<reference evidence="1" key="1">
    <citation type="submission" date="2020-10" db="EMBL/GenBank/DDBJ databases">
        <authorList>
            <person name="Gilroy R."/>
        </authorList>
    </citation>
    <scope>NUCLEOTIDE SEQUENCE</scope>
    <source>
        <strain evidence="1">ChiHcec3-11533</strain>
    </source>
</reference>
<organism evidence="1 2">
    <name type="scientific">Candidatus Pullichristensenella excrementigallinarum</name>
    <dbReference type="NCBI Taxonomy" id="2840907"/>
    <lineage>
        <taxon>Bacteria</taxon>
        <taxon>Bacillati</taxon>
        <taxon>Bacillota</taxon>
        <taxon>Clostridia</taxon>
        <taxon>Candidatus Pullichristensenella</taxon>
    </lineage>
</organism>
<accession>A0A9D1LBD3</accession>
<dbReference type="EMBL" id="DVMU01000038">
    <property type="protein sequence ID" value="HIU33265.1"/>
    <property type="molecule type" value="Genomic_DNA"/>
</dbReference>
<keyword evidence="1" id="KW-0946">Virion</keyword>